<protein>
    <recommendedName>
        <fullName evidence="9">Methylated-DNA--protein-cysteine methyltransferase</fullName>
        <ecNumber evidence="9">2.1.1.63</ecNumber>
    </recommendedName>
    <alternativeName>
        <fullName evidence="9">6-O-methylguanine-DNA methyltransferase</fullName>
        <shortName evidence="9">MGMT</shortName>
    </alternativeName>
    <alternativeName>
        <fullName evidence="9">O-6-methylguanine-DNA-alkyltransferase</fullName>
    </alternativeName>
</protein>
<dbReference type="FunFam" id="1.10.10.10:FF:000214">
    <property type="entry name" value="Methylated-DNA--protein-cysteine methyltransferase"/>
    <property type="match status" value="1"/>
</dbReference>
<dbReference type="SUPFAM" id="SSF53155">
    <property type="entry name" value="Methylated DNA-protein cysteine methyltransferase domain"/>
    <property type="match status" value="1"/>
</dbReference>
<dbReference type="EC" id="2.1.1.63" evidence="9"/>
<keyword evidence="6 9" id="KW-0227">DNA damage</keyword>
<dbReference type="PANTHER" id="PTHR10815">
    <property type="entry name" value="METHYLATED-DNA--PROTEIN-CYSTEINE METHYLTRANSFERASE"/>
    <property type="match status" value="1"/>
</dbReference>
<keyword evidence="4 9" id="KW-0489">Methyltransferase</keyword>
<gene>
    <name evidence="12" type="ORF">BCR26_11115</name>
</gene>
<dbReference type="Pfam" id="PF02870">
    <property type="entry name" value="Methyltransf_1N"/>
    <property type="match status" value="1"/>
</dbReference>
<comment type="catalytic activity">
    <reaction evidence="8 9">
        <text>a 6-O-methyl-2'-deoxyguanosine in DNA + L-cysteinyl-[protein] = S-methyl-L-cysteinyl-[protein] + a 2'-deoxyguanosine in DNA</text>
        <dbReference type="Rhea" id="RHEA:24000"/>
        <dbReference type="Rhea" id="RHEA-COMP:10131"/>
        <dbReference type="Rhea" id="RHEA-COMP:10132"/>
        <dbReference type="Rhea" id="RHEA-COMP:11367"/>
        <dbReference type="Rhea" id="RHEA-COMP:11368"/>
        <dbReference type="ChEBI" id="CHEBI:29950"/>
        <dbReference type="ChEBI" id="CHEBI:82612"/>
        <dbReference type="ChEBI" id="CHEBI:85445"/>
        <dbReference type="ChEBI" id="CHEBI:85448"/>
        <dbReference type="EC" id="2.1.1.63"/>
    </reaction>
</comment>
<evidence type="ECO:0000256" key="1">
    <source>
        <dbReference type="ARBA" id="ARBA00001286"/>
    </source>
</evidence>
<evidence type="ECO:0000313" key="12">
    <source>
        <dbReference type="EMBL" id="OEH82880.1"/>
    </source>
</evidence>
<evidence type="ECO:0000256" key="8">
    <source>
        <dbReference type="ARBA" id="ARBA00049348"/>
    </source>
</evidence>
<comment type="function">
    <text evidence="9">Involved in the cellular defense against the biological effects of O6-methylguanine (O6-MeG) and O4-methylthymine (O4-MeT) in DNA. Repairs the methylated nucleobase in DNA by stoichiometrically transferring the methyl group to a cysteine residue in the enzyme. This is a suicide reaction: the enzyme is irreversibly inactivated.</text>
</comment>
<dbReference type="Gene3D" id="3.30.160.70">
    <property type="entry name" value="Methylated DNA-protein cysteine methyltransferase domain"/>
    <property type="match status" value="1"/>
</dbReference>
<dbReference type="InterPro" id="IPR008332">
    <property type="entry name" value="MethylG_MeTrfase_N"/>
</dbReference>
<comment type="miscellaneous">
    <text evidence="9">This enzyme catalyzes only one turnover and therefore is not strictly catalytic. According to one definition, an enzyme is a biocatalyst that acts repeatedly and over many reaction cycles.</text>
</comment>
<dbReference type="Gene3D" id="1.10.10.10">
    <property type="entry name" value="Winged helix-like DNA-binding domain superfamily/Winged helix DNA-binding domain"/>
    <property type="match status" value="1"/>
</dbReference>
<dbReference type="GO" id="GO:0003908">
    <property type="term" value="F:methylated-DNA-[protein]-cysteine S-methyltransferase activity"/>
    <property type="evidence" value="ECO:0007669"/>
    <property type="project" value="UniProtKB-UniRule"/>
</dbReference>
<keyword evidence="7 9" id="KW-0234">DNA repair</keyword>
<dbReference type="Pfam" id="PF01035">
    <property type="entry name" value="DNA_binding_1"/>
    <property type="match status" value="1"/>
</dbReference>
<dbReference type="GO" id="GO:0032259">
    <property type="term" value="P:methylation"/>
    <property type="evidence" value="ECO:0007669"/>
    <property type="project" value="UniProtKB-KW"/>
</dbReference>
<organism evidence="12 13">
    <name type="scientific">Enterococcus rivorum</name>
    <dbReference type="NCBI Taxonomy" id="762845"/>
    <lineage>
        <taxon>Bacteria</taxon>
        <taxon>Bacillati</taxon>
        <taxon>Bacillota</taxon>
        <taxon>Bacilli</taxon>
        <taxon>Lactobacillales</taxon>
        <taxon>Enterococcaceae</taxon>
        <taxon>Enterococcus</taxon>
    </lineage>
</organism>
<dbReference type="RefSeq" id="WP_069698118.1">
    <property type="nucleotide sequence ID" value="NZ_JAGGMA010000022.1"/>
</dbReference>
<comment type="similarity">
    <text evidence="2 9">Belongs to the MGMT family.</text>
</comment>
<evidence type="ECO:0000256" key="3">
    <source>
        <dbReference type="ARBA" id="ARBA00022490"/>
    </source>
</evidence>
<evidence type="ECO:0000256" key="4">
    <source>
        <dbReference type="ARBA" id="ARBA00022603"/>
    </source>
</evidence>
<dbReference type="HAMAP" id="MF_00772">
    <property type="entry name" value="OGT"/>
    <property type="match status" value="1"/>
</dbReference>
<dbReference type="NCBIfam" id="TIGR00589">
    <property type="entry name" value="ogt"/>
    <property type="match status" value="1"/>
</dbReference>
<comment type="caution">
    <text evidence="12">The sequence shown here is derived from an EMBL/GenBank/DDBJ whole genome shotgun (WGS) entry which is preliminary data.</text>
</comment>
<dbReference type="InterPro" id="IPR023546">
    <property type="entry name" value="MGMT"/>
</dbReference>
<feature type="domain" description="Methylguanine DNA methyltransferase ribonuclease-like" evidence="11">
    <location>
        <begin position="3"/>
        <end position="58"/>
    </location>
</feature>
<keyword evidence="13" id="KW-1185">Reference proteome</keyword>
<evidence type="ECO:0000256" key="6">
    <source>
        <dbReference type="ARBA" id="ARBA00022763"/>
    </source>
</evidence>
<feature type="active site" description="Nucleophile; methyl group acceptor" evidence="9">
    <location>
        <position position="116"/>
    </location>
</feature>
<dbReference type="InterPro" id="IPR036388">
    <property type="entry name" value="WH-like_DNA-bd_sf"/>
</dbReference>
<name>A0A1E5KYA1_9ENTE</name>
<dbReference type="SUPFAM" id="SSF46767">
    <property type="entry name" value="Methylated DNA-protein cysteine methyltransferase, C-terminal domain"/>
    <property type="match status" value="1"/>
</dbReference>
<sequence>MKINTAIGPLWLDANDLGLTKVSFQSIENAKTNIFTEQAAQELHEYFAGTRQNFTVPFIFEKGTPFQQKVWKALYTIPFGETRSYLDIAIAVNSPKAVRAIGQANSRNPLPIIVPCHRVIGKNGKLVGYLGRSELDGLSIKKQLLALENFIS</sequence>
<evidence type="ECO:0000256" key="7">
    <source>
        <dbReference type="ARBA" id="ARBA00023204"/>
    </source>
</evidence>
<dbReference type="InterPro" id="IPR036217">
    <property type="entry name" value="MethylDNA_cys_MeTrfase_DNAb"/>
</dbReference>
<evidence type="ECO:0000256" key="2">
    <source>
        <dbReference type="ARBA" id="ARBA00008711"/>
    </source>
</evidence>
<evidence type="ECO:0000313" key="13">
    <source>
        <dbReference type="Proteomes" id="UP000095256"/>
    </source>
</evidence>
<dbReference type="GO" id="GO:0006307">
    <property type="term" value="P:DNA alkylation repair"/>
    <property type="evidence" value="ECO:0007669"/>
    <property type="project" value="UniProtKB-UniRule"/>
</dbReference>
<evidence type="ECO:0000259" key="10">
    <source>
        <dbReference type="Pfam" id="PF01035"/>
    </source>
</evidence>
<dbReference type="GO" id="GO:0005737">
    <property type="term" value="C:cytoplasm"/>
    <property type="evidence" value="ECO:0007669"/>
    <property type="project" value="UniProtKB-SubCell"/>
</dbReference>
<comment type="subcellular location">
    <subcellularLocation>
        <location evidence="9">Cytoplasm</location>
    </subcellularLocation>
</comment>
<dbReference type="Proteomes" id="UP000095256">
    <property type="component" value="Unassembled WGS sequence"/>
</dbReference>
<dbReference type="InterPro" id="IPR001497">
    <property type="entry name" value="MethylDNA_cys_MeTrfase_AS"/>
</dbReference>
<dbReference type="InterPro" id="IPR036631">
    <property type="entry name" value="MGMT_N_sf"/>
</dbReference>
<feature type="domain" description="Methylated-DNA-[protein]-cysteine S-methyltransferase DNA binding" evidence="10">
    <location>
        <begin position="65"/>
        <end position="149"/>
    </location>
</feature>
<dbReference type="CDD" id="cd06445">
    <property type="entry name" value="ATase"/>
    <property type="match status" value="1"/>
</dbReference>
<dbReference type="EMBL" id="MIEK01000013">
    <property type="protein sequence ID" value="OEH82880.1"/>
    <property type="molecule type" value="Genomic_DNA"/>
</dbReference>
<reference evidence="12 13" key="1">
    <citation type="submission" date="2016-09" db="EMBL/GenBank/DDBJ databases">
        <authorList>
            <person name="Capua I."/>
            <person name="De Benedictis P."/>
            <person name="Joannis T."/>
            <person name="Lombin L.H."/>
            <person name="Cattoli G."/>
        </authorList>
    </citation>
    <scope>NUCLEOTIDE SEQUENCE [LARGE SCALE GENOMIC DNA]</scope>
    <source>
        <strain evidence="12 13">LMG 25899</strain>
    </source>
</reference>
<dbReference type="PANTHER" id="PTHR10815:SF5">
    <property type="entry name" value="METHYLATED-DNA--PROTEIN-CYSTEINE METHYLTRANSFERASE"/>
    <property type="match status" value="1"/>
</dbReference>
<keyword evidence="5 9" id="KW-0808">Transferase</keyword>
<keyword evidence="3 9" id="KW-0963">Cytoplasm</keyword>
<comment type="catalytic activity">
    <reaction evidence="1 9">
        <text>a 4-O-methyl-thymidine in DNA + L-cysteinyl-[protein] = a thymidine in DNA + S-methyl-L-cysteinyl-[protein]</text>
        <dbReference type="Rhea" id="RHEA:53428"/>
        <dbReference type="Rhea" id="RHEA-COMP:10131"/>
        <dbReference type="Rhea" id="RHEA-COMP:10132"/>
        <dbReference type="Rhea" id="RHEA-COMP:13555"/>
        <dbReference type="Rhea" id="RHEA-COMP:13556"/>
        <dbReference type="ChEBI" id="CHEBI:29950"/>
        <dbReference type="ChEBI" id="CHEBI:82612"/>
        <dbReference type="ChEBI" id="CHEBI:137386"/>
        <dbReference type="ChEBI" id="CHEBI:137387"/>
        <dbReference type="EC" id="2.1.1.63"/>
    </reaction>
</comment>
<evidence type="ECO:0000259" key="11">
    <source>
        <dbReference type="Pfam" id="PF02870"/>
    </source>
</evidence>
<proteinExistence type="inferred from homology"/>
<dbReference type="InterPro" id="IPR014048">
    <property type="entry name" value="MethylDNA_cys_MeTrfase_DNA-bd"/>
</dbReference>
<dbReference type="OrthoDB" id="9802228at2"/>
<dbReference type="AlphaFoldDB" id="A0A1E5KYA1"/>
<dbReference type="PROSITE" id="PS00374">
    <property type="entry name" value="MGMT"/>
    <property type="match status" value="1"/>
</dbReference>
<accession>A0A1E5KYA1</accession>
<dbReference type="STRING" id="762845.BCR26_11115"/>
<evidence type="ECO:0000256" key="5">
    <source>
        <dbReference type="ARBA" id="ARBA00022679"/>
    </source>
</evidence>
<evidence type="ECO:0000256" key="9">
    <source>
        <dbReference type="HAMAP-Rule" id="MF_00772"/>
    </source>
</evidence>